<evidence type="ECO:0000313" key="2">
    <source>
        <dbReference type="EMBL" id="TWU14412.1"/>
    </source>
</evidence>
<dbReference type="GO" id="GO:0004633">
    <property type="term" value="F:phosphopantothenoylcysteine decarboxylase activity"/>
    <property type="evidence" value="ECO:0007669"/>
    <property type="project" value="InterPro"/>
</dbReference>
<dbReference type="EMBL" id="SJPP01000001">
    <property type="protein sequence ID" value="TWU14412.1"/>
    <property type="molecule type" value="Genomic_DNA"/>
</dbReference>
<dbReference type="Proteomes" id="UP000320735">
    <property type="component" value="Unassembled WGS sequence"/>
</dbReference>
<dbReference type="SUPFAM" id="SSF52507">
    <property type="entry name" value="Homo-oligomeric flavin-containing Cys decarboxylases, HFCD"/>
    <property type="match status" value="1"/>
</dbReference>
<dbReference type="PANTHER" id="PTHR14359:SF6">
    <property type="entry name" value="PHOSPHOPANTOTHENOYLCYSTEINE DECARBOXYLASE"/>
    <property type="match status" value="1"/>
</dbReference>
<dbReference type="GO" id="GO:0010181">
    <property type="term" value="F:FMN binding"/>
    <property type="evidence" value="ECO:0007669"/>
    <property type="project" value="InterPro"/>
</dbReference>
<dbReference type="NCBIfam" id="TIGR00521">
    <property type="entry name" value="coaBC_dfp"/>
    <property type="match status" value="1"/>
</dbReference>
<dbReference type="InterPro" id="IPR036551">
    <property type="entry name" value="Flavin_trans-like"/>
</dbReference>
<dbReference type="GO" id="GO:0004632">
    <property type="term" value="F:phosphopantothenate--cysteine ligase activity"/>
    <property type="evidence" value="ECO:0007669"/>
    <property type="project" value="InterPro"/>
</dbReference>
<keyword evidence="3" id="KW-1185">Reference proteome</keyword>
<dbReference type="GO" id="GO:0015941">
    <property type="term" value="P:pantothenate catabolic process"/>
    <property type="evidence" value="ECO:0007669"/>
    <property type="project" value="InterPro"/>
</dbReference>
<dbReference type="RefSeq" id="WP_146371724.1">
    <property type="nucleotide sequence ID" value="NZ_SJPP01000001.1"/>
</dbReference>
<accession>A0A5C6BRS4</accession>
<dbReference type="GO" id="GO:0015937">
    <property type="term" value="P:coenzyme A biosynthetic process"/>
    <property type="evidence" value="ECO:0007669"/>
    <property type="project" value="InterPro"/>
</dbReference>
<proteinExistence type="predicted"/>
<protein>
    <submittedName>
        <fullName evidence="2">Phosphopantothenoylcysteine decarboxylase</fullName>
    </submittedName>
</protein>
<dbReference type="InterPro" id="IPR005252">
    <property type="entry name" value="CoaBC"/>
</dbReference>
<gene>
    <name evidence="2" type="ORF">CA54_32580</name>
</gene>
<evidence type="ECO:0000259" key="1">
    <source>
        <dbReference type="Pfam" id="PF02441"/>
    </source>
</evidence>
<dbReference type="InterPro" id="IPR003382">
    <property type="entry name" value="Flavoprotein"/>
</dbReference>
<feature type="domain" description="Flavoprotein" evidence="1">
    <location>
        <begin position="5"/>
        <end position="177"/>
    </location>
</feature>
<dbReference type="Gene3D" id="3.40.50.1950">
    <property type="entry name" value="Flavin prenyltransferase-like"/>
    <property type="match status" value="1"/>
</dbReference>
<dbReference type="AlphaFoldDB" id="A0A5C6BRS4"/>
<dbReference type="GO" id="GO:0071513">
    <property type="term" value="C:phosphopantothenoylcysteine decarboxylase complex"/>
    <property type="evidence" value="ECO:0007669"/>
    <property type="project" value="TreeGrafter"/>
</dbReference>
<sequence>MNDREVLLGVTGGIAAYKTAELCSRLVQAGAGVSVVMTTSAEKFIGPTTFEALTGRPVHRQLFQPQEHHIGEHIGLVRRADLLVVAPASANCLAKFAHGLADDLLSTIALTHTGPILMAPAMNSEMWQKPSVQRNIAQLREDGVLFIEPGSGWLSCGQVGPGRMAEAAEILDRVRELLDVSS</sequence>
<reference evidence="2 3" key="1">
    <citation type="submission" date="2019-02" db="EMBL/GenBank/DDBJ databases">
        <title>Deep-cultivation of Planctomycetes and their phenomic and genomic characterization uncovers novel biology.</title>
        <authorList>
            <person name="Wiegand S."/>
            <person name="Jogler M."/>
            <person name="Boedeker C."/>
            <person name="Pinto D."/>
            <person name="Vollmers J."/>
            <person name="Rivas-Marin E."/>
            <person name="Kohn T."/>
            <person name="Peeters S.H."/>
            <person name="Heuer A."/>
            <person name="Rast P."/>
            <person name="Oberbeckmann S."/>
            <person name="Bunk B."/>
            <person name="Jeske O."/>
            <person name="Meyerdierks A."/>
            <person name="Storesund J.E."/>
            <person name="Kallscheuer N."/>
            <person name="Luecker S."/>
            <person name="Lage O.M."/>
            <person name="Pohl T."/>
            <person name="Merkel B.J."/>
            <person name="Hornburger P."/>
            <person name="Mueller R.-W."/>
            <person name="Bruemmer F."/>
            <person name="Labrenz M."/>
            <person name="Spormann A.M."/>
            <person name="Op Den Camp H."/>
            <person name="Overmann J."/>
            <person name="Amann R."/>
            <person name="Jetten M.S.M."/>
            <person name="Mascher T."/>
            <person name="Medema M.H."/>
            <person name="Devos D.P."/>
            <person name="Kaster A.-K."/>
            <person name="Ovreas L."/>
            <person name="Rohde M."/>
            <person name="Galperin M.Y."/>
            <person name="Jogler C."/>
        </authorList>
    </citation>
    <scope>NUCLEOTIDE SEQUENCE [LARGE SCALE GENOMIC DNA]</scope>
    <source>
        <strain evidence="2 3">CA54</strain>
    </source>
</reference>
<dbReference type="PANTHER" id="PTHR14359">
    <property type="entry name" value="HOMO-OLIGOMERIC FLAVIN CONTAINING CYS DECARBOXYLASE FAMILY"/>
    <property type="match status" value="1"/>
</dbReference>
<dbReference type="Pfam" id="PF02441">
    <property type="entry name" value="Flavoprotein"/>
    <property type="match status" value="1"/>
</dbReference>
<organism evidence="2 3">
    <name type="scientific">Symmachiella macrocystis</name>
    <dbReference type="NCBI Taxonomy" id="2527985"/>
    <lineage>
        <taxon>Bacteria</taxon>
        <taxon>Pseudomonadati</taxon>
        <taxon>Planctomycetota</taxon>
        <taxon>Planctomycetia</taxon>
        <taxon>Planctomycetales</taxon>
        <taxon>Planctomycetaceae</taxon>
        <taxon>Symmachiella</taxon>
    </lineage>
</organism>
<comment type="caution">
    <text evidence="2">The sequence shown here is derived from an EMBL/GenBank/DDBJ whole genome shotgun (WGS) entry which is preliminary data.</text>
</comment>
<name>A0A5C6BRS4_9PLAN</name>
<evidence type="ECO:0000313" key="3">
    <source>
        <dbReference type="Proteomes" id="UP000320735"/>
    </source>
</evidence>
<dbReference type="OrthoDB" id="9802554at2"/>